<dbReference type="SUPFAM" id="SSF53850">
    <property type="entry name" value="Periplasmic binding protein-like II"/>
    <property type="match status" value="1"/>
</dbReference>
<keyword evidence="7" id="KW-1185">Reference proteome</keyword>
<dbReference type="InterPro" id="IPR036390">
    <property type="entry name" value="WH_DNA-bd_sf"/>
</dbReference>
<dbReference type="FunFam" id="1.10.10.10:FF:000001">
    <property type="entry name" value="LysR family transcriptional regulator"/>
    <property type="match status" value="1"/>
</dbReference>
<dbReference type="PANTHER" id="PTHR30537">
    <property type="entry name" value="HTH-TYPE TRANSCRIPTIONAL REGULATOR"/>
    <property type="match status" value="1"/>
</dbReference>
<evidence type="ECO:0000256" key="2">
    <source>
        <dbReference type="ARBA" id="ARBA00023015"/>
    </source>
</evidence>
<evidence type="ECO:0000256" key="3">
    <source>
        <dbReference type="ARBA" id="ARBA00023125"/>
    </source>
</evidence>
<sequence length="302" mass="33187">METIQPWEGVVEFVTVAEQHSFTAAARKLGMSVAQVSRQVSALEARLATRLLYRTTRQVSVTEAGQLYYQHCRPLLDGLLAAEQALSLSQAHPSGHLRLTAPVYYGETVIAPLLLQYLAHHPAVSAELNLDNRKVDLVAENFDLGIRLGPMDGSSLMLRELAVRVHHVCASPAYLARHGAPQTLAELRQHACLVGTVESWRFLDSGQVREVHVSGPLRCNSGVALRAAALAGMGLVQLPDYYVDEALARGELMPVLERYTLRDAVWAAWPRSRFTPPKVSRFLDEVQAALQTPAARAAWPMG</sequence>
<protein>
    <submittedName>
        <fullName evidence="6">LysR family transcriptional regulator</fullName>
    </submittedName>
</protein>
<dbReference type="Proteomes" id="UP000247555">
    <property type="component" value="Unassembled WGS sequence"/>
</dbReference>
<dbReference type="GO" id="GO:0043565">
    <property type="term" value="F:sequence-specific DNA binding"/>
    <property type="evidence" value="ECO:0007669"/>
    <property type="project" value="TreeGrafter"/>
</dbReference>
<keyword evidence="4" id="KW-0804">Transcription</keyword>
<feature type="domain" description="HTH lysR-type" evidence="5">
    <location>
        <begin position="13"/>
        <end position="62"/>
    </location>
</feature>
<dbReference type="Gene3D" id="1.10.10.10">
    <property type="entry name" value="Winged helix-like DNA-binding domain superfamily/Winged helix DNA-binding domain"/>
    <property type="match status" value="1"/>
</dbReference>
<dbReference type="InterPro" id="IPR000847">
    <property type="entry name" value="LysR_HTH_N"/>
</dbReference>
<name>A0A318KQE6_9NEIS</name>
<dbReference type="GO" id="GO:0006351">
    <property type="term" value="P:DNA-templated transcription"/>
    <property type="evidence" value="ECO:0007669"/>
    <property type="project" value="TreeGrafter"/>
</dbReference>
<dbReference type="PROSITE" id="PS50931">
    <property type="entry name" value="HTH_LYSR"/>
    <property type="match status" value="1"/>
</dbReference>
<comment type="caution">
    <text evidence="6">The sequence shown here is derived from an EMBL/GenBank/DDBJ whole genome shotgun (WGS) entry which is preliminary data.</text>
</comment>
<evidence type="ECO:0000313" key="6">
    <source>
        <dbReference type="EMBL" id="PXX78792.1"/>
    </source>
</evidence>
<dbReference type="InterPro" id="IPR058163">
    <property type="entry name" value="LysR-type_TF_proteobact-type"/>
</dbReference>
<gene>
    <name evidence="6" type="ORF">DFR34_10915</name>
</gene>
<evidence type="ECO:0000313" key="7">
    <source>
        <dbReference type="Proteomes" id="UP000247555"/>
    </source>
</evidence>
<dbReference type="PANTHER" id="PTHR30537:SF10">
    <property type="entry name" value="TRANSCRIPTIONAL REGULATOR-RELATED"/>
    <property type="match status" value="1"/>
</dbReference>
<keyword evidence="2" id="KW-0805">Transcription regulation</keyword>
<dbReference type="EMBL" id="QJKI01000009">
    <property type="protein sequence ID" value="PXX78792.1"/>
    <property type="molecule type" value="Genomic_DNA"/>
</dbReference>
<organism evidence="6 7">
    <name type="scientific">Rivihabitans pingtungensis</name>
    <dbReference type="NCBI Taxonomy" id="1054498"/>
    <lineage>
        <taxon>Bacteria</taxon>
        <taxon>Pseudomonadati</taxon>
        <taxon>Pseudomonadota</taxon>
        <taxon>Betaproteobacteria</taxon>
        <taxon>Neisseriales</taxon>
        <taxon>Aquaspirillaceae</taxon>
        <taxon>Rivihabitans</taxon>
    </lineage>
</organism>
<dbReference type="AlphaFoldDB" id="A0A318KQE6"/>
<accession>A0A318KQE6</accession>
<reference evidence="6 7" key="1">
    <citation type="submission" date="2018-05" db="EMBL/GenBank/DDBJ databases">
        <title>Genomic Encyclopedia of Type Strains, Phase IV (KMG-IV): sequencing the most valuable type-strain genomes for metagenomic binning, comparative biology and taxonomic classification.</title>
        <authorList>
            <person name="Goeker M."/>
        </authorList>
    </citation>
    <scope>NUCLEOTIDE SEQUENCE [LARGE SCALE GENOMIC DNA]</scope>
    <source>
        <strain evidence="6 7">DSM 29661</strain>
    </source>
</reference>
<proteinExistence type="inferred from homology"/>
<comment type="similarity">
    <text evidence="1">Belongs to the LysR transcriptional regulatory family.</text>
</comment>
<dbReference type="InterPro" id="IPR005119">
    <property type="entry name" value="LysR_subst-bd"/>
</dbReference>
<dbReference type="InterPro" id="IPR036388">
    <property type="entry name" value="WH-like_DNA-bd_sf"/>
</dbReference>
<dbReference type="Pfam" id="PF03466">
    <property type="entry name" value="LysR_substrate"/>
    <property type="match status" value="1"/>
</dbReference>
<dbReference type="Pfam" id="PF00126">
    <property type="entry name" value="HTH_1"/>
    <property type="match status" value="1"/>
</dbReference>
<dbReference type="SUPFAM" id="SSF46785">
    <property type="entry name" value="Winged helix' DNA-binding domain"/>
    <property type="match status" value="1"/>
</dbReference>
<dbReference type="RefSeq" id="WP_211309343.1">
    <property type="nucleotide sequence ID" value="NZ_CALCOA010000009.1"/>
</dbReference>
<evidence type="ECO:0000256" key="1">
    <source>
        <dbReference type="ARBA" id="ARBA00009437"/>
    </source>
</evidence>
<dbReference type="Gene3D" id="3.40.190.290">
    <property type="match status" value="1"/>
</dbReference>
<evidence type="ECO:0000256" key="4">
    <source>
        <dbReference type="ARBA" id="ARBA00023163"/>
    </source>
</evidence>
<keyword evidence="3" id="KW-0238">DNA-binding</keyword>
<evidence type="ECO:0000259" key="5">
    <source>
        <dbReference type="PROSITE" id="PS50931"/>
    </source>
</evidence>
<dbReference type="GO" id="GO:0003700">
    <property type="term" value="F:DNA-binding transcription factor activity"/>
    <property type="evidence" value="ECO:0007669"/>
    <property type="project" value="InterPro"/>
</dbReference>